<feature type="transmembrane region" description="Helical" evidence="1">
    <location>
        <begin position="360"/>
        <end position="383"/>
    </location>
</feature>
<keyword evidence="1" id="KW-1133">Transmembrane helix</keyword>
<name>A0A7S2XUT3_9STRA</name>
<keyword evidence="1" id="KW-0812">Transmembrane</keyword>
<dbReference type="EMBL" id="HBHQ01023046">
    <property type="protein sequence ID" value="CAD9823765.1"/>
    <property type="molecule type" value="Transcribed_RNA"/>
</dbReference>
<sequence>MCQGRKKWRIMLPHDFTKHHAELSLLATTNHQNDEKLVNGKWIMSNIKRPFETWNASTSPLESLDVVIYEGILEPNEILYIPPGAPHAATTLDHSLMVASNDQSMQSLHEIIQYCDQDNSRNQWHGCSHFRDRYLTISENYNLHNHANDLARESMSFGKSFQCEEAFSQLAEPRLEITPLNFEEEVQNRGPILIMKYVRSCISCLRYLTMLQNSDLDTPVRLGVLNCPDGTCPPGESKEYQKILPMIRSTCPEFVLVYPSDYYKTAIPGVIGSNLDSDHDSHENNEREEEQMTDIQMTVIHYYGPLHIDFLKVWIGLKTGSKVDISPCWYKTFIVACHMMNGMTVAYLQGRGIPPMADDAIAMSVVLLLFFFISTCIILCGTLRTNKSSQKKQKTR</sequence>
<accession>A0A7S2XUT3</accession>
<dbReference type="PROSITE" id="PS51184">
    <property type="entry name" value="JMJC"/>
    <property type="match status" value="1"/>
</dbReference>
<evidence type="ECO:0000313" key="3">
    <source>
        <dbReference type="EMBL" id="CAD9823765.1"/>
    </source>
</evidence>
<evidence type="ECO:0000259" key="2">
    <source>
        <dbReference type="PROSITE" id="PS51184"/>
    </source>
</evidence>
<gene>
    <name evidence="3" type="ORF">ASEP1449_LOCUS15599</name>
</gene>
<dbReference type="AlphaFoldDB" id="A0A7S2XUT3"/>
<dbReference type="Pfam" id="PF08007">
    <property type="entry name" value="JmjC_2"/>
    <property type="match status" value="1"/>
</dbReference>
<evidence type="ECO:0000256" key="1">
    <source>
        <dbReference type="SAM" id="Phobius"/>
    </source>
</evidence>
<feature type="domain" description="JmjC" evidence="2">
    <location>
        <begin position="1"/>
        <end position="119"/>
    </location>
</feature>
<reference evidence="3" key="1">
    <citation type="submission" date="2021-01" db="EMBL/GenBank/DDBJ databases">
        <authorList>
            <person name="Corre E."/>
            <person name="Pelletier E."/>
            <person name="Niang G."/>
            <person name="Scheremetjew M."/>
            <person name="Finn R."/>
            <person name="Kale V."/>
            <person name="Holt S."/>
            <person name="Cochrane G."/>
            <person name="Meng A."/>
            <person name="Brown T."/>
            <person name="Cohen L."/>
        </authorList>
    </citation>
    <scope>NUCLEOTIDE SEQUENCE</scope>
    <source>
        <strain evidence="3">CCMP2084</strain>
    </source>
</reference>
<protein>
    <recommendedName>
        <fullName evidence="2">JmjC domain-containing protein</fullName>
    </recommendedName>
</protein>
<dbReference type="Gene3D" id="2.60.120.650">
    <property type="entry name" value="Cupin"/>
    <property type="match status" value="1"/>
</dbReference>
<proteinExistence type="predicted"/>
<dbReference type="InterPro" id="IPR003347">
    <property type="entry name" value="JmjC_dom"/>
</dbReference>
<dbReference type="SUPFAM" id="SSF51197">
    <property type="entry name" value="Clavaminate synthase-like"/>
    <property type="match status" value="1"/>
</dbReference>
<organism evidence="3">
    <name type="scientific">Attheya septentrionalis</name>
    <dbReference type="NCBI Taxonomy" id="420275"/>
    <lineage>
        <taxon>Eukaryota</taxon>
        <taxon>Sar</taxon>
        <taxon>Stramenopiles</taxon>
        <taxon>Ochrophyta</taxon>
        <taxon>Bacillariophyta</taxon>
        <taxon>Coscinodiscophyceae</taxon>
        <taxon>Chaetocerotophycidae</taxon>
        <taxon>Chaetocerotales</taxon>
        <taxon>Attheyaceae</taxon>
        <taxon>Attheya</taxon>
    </lineage>
</organism>
<keyword evidence="1" id="KW-0472">Membrane</keyword>